<reference evidence="2" key="1">
    <citation type="submission" date="2016-11" db="EMBL/GenBank/DDBJ databases">
        <authorList>
            <person name="Varghese N."/>
            <person name="Submissions S."/>
        </authorList>
    </citation>
    <scope>NUCLEOTIDE SEQUENCE [LARGE SCALE GENOMIC DNA]</scope>
    <source>
        <strain evidence="2">YR203</strain>
    </source>
</reference>
<name>A0A1M4ZKP6_9FLAO</name>
<dbReference type="AlphaFoldDB" id="A0A1M4ZKP6"/>
<dbReference type="EMBL" id="FQVE01000002">
    <property type="protein sequence ID" value="SHF18387.1"/>
    <property type="molecule type" value="Genomic_DNA"/>
</dbReference>
<accession>A0A1M4ZKP6</accession>
<evidence type="ECO:0000313" key="1">
    <source>
        <dbReference type="EMBL" id="SHF18387.1"/>
    </source>
</evidence>
<protein>
    <submittedName>
        <fullName evidence="1">Uncharacterized protein</fullName>
    </submittedName>
</protein>
<evidence type="ECO:0000313" key="2">
    <source>
        <dbReference type="Proteomes" id="UP000184108"/>
    </source>
</evidence>
<dbReference type="Proteomes" id="UP000184108">
    <property type="component" value="Unassembled WGS sequence"/>
</dbReference>
<proteinExistence type="predicted"/>
<sequence>MTKLSVTLKLFYGAVTYDASGKVTSKAENISLQYGTPEWVNFLKHLRANGITKADVTSVYDLTKVNESKPVESSERYREVEDVENIQSEVDQYVKTPEAELTPDQKKIKDLEDKINALTNGTQFQVLQKDSSVADNSAQELKEARETYEQIVGKKGGPSWTVDQIKAKIMEYQIQEALEGARAKYLEVIGEKADDALTVEEMEAKINEKQS</sequence>
<gene>
    <name evidence="1" type="ORF">SAMN02787073_1622</name>
</gene>
<organism evidence="1 2">
    <name type="scientific">Chryseobacterium vrystaatense</name>
    <dbReference type="NCBI Taxonomy" id="307480"/>
    <lineage>
        <taxon>Bacteria</taxon>
        <taxon>Pseudomonadati</taxon>
        <taxon>Bacteroidota</taxon>
        <taxon>Flavobacteriia</taxon>
        <taxon>Flavobacteriales</taxon>
        <taxon>Weeksellaceae</taxon>
        <taxon>Chryseobacterium group</taxon>
        <taxon>Chryseobacterium</taxon>
    </lineage>
</organism>
<dbReference type="RefSeq" id="WP_073172524.1">
    <property type="nucleotide sequence ID" value="NZ_FQVE01000002.1"/>
</dbReference>